<gene>
    <name evidence="3" type="ORF">RAS12_06500</name>
</gene>
<dbReference type="Gene3D" id="3.30.66.10">
    <property type="entry name" value="DNA topoisomerase I domain"/>
    <property type="match status" value="1"/>
</dbReference>
<dbReference type="InterPro" id="IPR013500">
    <property type="entry name" value="TopoI_cat_euk"/>
</dbReference>
<dbReference type="SUPFAM" id="SSF56349">
    <property type="entry name" value="DNA breaking-rejoining enzymes"/>
    <property type="match status" value="1"/>
</dbReference>
<dbReference type="SUPFAM" id="SSF55869">
    <property type="entry name" value="DNA topoisomerase I domain"/>
    <property type="match status" value="1"/>
</dbReference>
<dbReference type="RefSeq" id="WP_306946423.1">
    <property type="nucleotide sequence ID" value="NZ_CP132976.1"/>
</dbReference>
<dbReference type="InterPro" id="IPR014711">
    <property type="entry name" value="TopoI_cat_a-hlx-sub_euk"/>
</dbReference>
<dbReference type="EMBL" id="CP132976">
    <property type="protein sequence ID" value="WMD22022.1"/>
    <property type="molecule type" value="Genomic_DNA"/>
</dbReference>
<protein>
    <submittedName>
        <fullName evidence="3">DNA topoisomerase IB</fullName>
    </submittedName>
</protein>
<keyword evidence="4" id="KW-1185">Reference proteome</keyword>
<feature type="domain" description="DNA topoisomerase IB N-terminal" evidence="2">
    <location>
        <begin position="39"/>
        <end position="86"/>
    </location>
</feature>
<sequence length="364" mass="40216">MDARISLDPESPAANAIALVYVDDTQPGYRRVRVNGRTFHYLDARGKRIADPCEIRRIHALVIPPAYEDVWICALPHGHLQATGRDARGRKQYRYHPAWAALRDADKYHNLLAFGQALPRIRRQVARHMSAPGLTQEKVMATLVRLLETTLIRIGAREYAKSNKSYGLTTLKRRHATVAGSSFRFRFQGKSGVAHDVTVKDRRVARIIKRCMDIPGQQLFQYLDEQGEKHPVESGAVNAYLRTAGDGDFTAKHYRTWAGSVLAYAALQARPYIDESQAKQAVVDVIKQVSQRLANTPAVCRACYVHPAILAAYLTGGLPARAKAPAGPRELSADEKRLLAFLRNVPAPAGADLPAAKGPSASKD</sequence>
<evidence type="ECO:0000259" key="1">
    <source>
        <dbReference type="Pfam" id="PF01028"/>
    </source>
</evidence>
<evidence type="ECO:0000259" key="2">
    <source>
        <dbReference type="Pfam" id="PF21338"/>
    </source>
</evidence>
<dbReference type="InterPro" id="IPR049331">
    <property type="entry name" value="Top1B_N_bact"/>
</dbReference>
<dbReference type="Proteomes" id="UP001234798">
    <property type="component" value="Chromosome"/>
</dbReference>
<evidence type="ECO:0000313" key="3">
    <source>
        <dbReference type="EMBL" id="WMD22022.1"/>
    </source>
</evidence>
<dbReference type="CDD" id="cd00659">
    <property type="entry name" value="Topo_IB_C"/>
    <property type="match status" value="1"/>
</dbReference>
<proteinExistence type="predicted"/>
<dbReference type="Pfam" id="PF01028">
    <property type="entry name" value="Topoisom_I"/>
    <property type="match status" value="1"/>
</dbReference>
<reference evidence="3 4" key="1">
    <citation type="submission" date="2023-08" db="EMBL/GenBank/DDBJ databases">
        <title>Achromobacter seleniivolatilans sp. nov., isolated from seleniferous soil.</title>
        <authorList>
            <person name="Zhang S."/>
            <person name="Li K."/>
            <person name="Peng J."/>
            <person name="Zhao Q."/>
            <person name="Wang H."/>
            <person name="Guo Y."/>
        </authorList>
    </citation>
    <scope>NUCLEOTIDE SEQUENCE [LARGE SCALE GENOMIC DNA]</scope>
    <source>
        <strain evidence="3 4">R39</strain>
    </source>
</reference>
<dbReference type="PROSITE" id="PS52038">
    <property type="entry name" value="TOPO_IB_2"/>
    <property type="match status" value="1"/>
</dbReference>
<name>A0ABY9M894_9BURK</name>
<dbReference type="Gene3D" id="3.90.15.10">
    <property type="entry name" value="Topoisomerase I, Chain A, domain 3"/>
    <property type="match status" value="1"/>
</dbReference>
<dbReference type="InterPro" id="IPR035447">
    <property type="entry name" value="DNA_topo_I_N_sf"/>
</dbReference>
<accession>A0ABY9M894</accession>
<dbReference type="InterPro" id="IPR011010">
    <property type="entry name" value="DNA_brk_join_enz"/>
</dbReference>
<evidence type="ECO:0000313" key="4">
    <source>
        <dbReference type="Proteomes" id="UP001234798"/>
    </source>
</evidence>
<dbReference type="Pfam" id="PF21338">
    <property type="entry name" value="Top1B_N_bact"/>
    <property type="match status" value="1"/>
</dbReference>
<organism evidence="3 4">
    <name type="scientific">Achromobacter seleniivolatilans</name>
    <dbReference type="NCBI Taxonomy" id="3047478"/>
    <lineage>
        <taxon>Bacteria</taxon>
        <taxon>Pseudomonadati</taxon>
        <taxon>Pseudomonadota</taxon>
        <taxon>Betaproteobacteria</taxon>
        <taxon>Burkholderiales</taxon>
        <taxon>Alcaligenaceae</taxon>
        <taxon>Achromobacter</taxon>
    </lineage>
</organism>
<feature type="domain" description="DNA topoisomerase I catalytic core eukaryotic-type" evidence="1">
    <location>
        <begin position="102"/>
        <end position="301"/>
    </location>
</feature>
<dbReference type="Gene3D" id="1.10.132.120">
    <property type="match status" value="1"/>
</dbReference>